<gene>
    <name evidence="6" type="ORF">METEAL_06370</name>
</gene>
<dbReference type="PANTHER" id="PTHR10434:SF66">
    <property type="entry name" value="PHOSPHOLIPID_GLYCEROL ACYLTRANSFERASE DOMAIN-CONTAINING PROTEIN"/>
    <property type="match status" value="1"/>
</dbReference>
<keyword evidence="2" id="KW-0808">Transferase</keyword>
<feature type="transmembrane region" description="Helical" evidence="4">
    <location>
        <begin position="23"/>
        <end position="48"/>
    </location>
</feature>
<feature type="domain" description="Phospholipid/glycerol acyltransferase" evidence="5">
    <location>
        <begin position="92"/>
        <end position="200"/>
    </location>
</feature>
<organism evidence="6 7">
    <name type="scientific">Mesoterricola silvestris</name>
    <dbReference type="NCBI Taxonomy" id="2927979"/>
    <lineage>
        <taxon>Bacteria</taxon>
        <taxon>Pseudomonadati</taxon>
        <taxon>Acidobacteriota</taxon>
        <taxon>Holophagae</taxon>
        <taxon>Holophagales</taxon>
        <taxon>Holophagaceae</taxon>
        <taxon>Mesoterricola</taxon>
    </lineage>
</organism>
<keyword evidence="4" id="KW-0812">Transmembrane</keyword>
<proteinExistence type="predicted"/>
<accession>A0AA48H3Z0</accession>
<comment type="pathway">
    <text evidence="1">Lipid metabolism.</text>
</comment>
<dbReference type="RefSeq" id="WP_316414353.1">
    <property type="nucleotide sequence ID" value="NZ_AP027080.1"/>
</dbReference>
<keyword evidence="4" id="KW-0472">Membrane</keyword>
<reference evidence="7" key="1">
    <citation type="journal article" date="2023" name="Int. J. Syst. Evol. Microbiol.">
        <title>Mesoterricola silvestris gen. nov., sp. nov., Mesoterricola sediminis sp. nov., Geothrix oryzae sp. nov., Geothrix edaphica sp. nov., Geothrix rubra sp. nov., and Geothrix limicola sp. nov., six novel members of Acidobacteriota isolated from soils.</title>
        <authorList>
            <person name="Itoh H."/>
            <person name="Sugisawa Y."/>
            <person name="Mise K."/>
            <person name="Xu Z."/>
            <person name="Kuniyasu M."/>
            <person name="Ushijima N."/>
            <person name="Kawano K."/>
            <person name="Kobayashi E."/>
            <person name="Shiratori Y."/>
            <person name="Masuda Y."/>
            <person name="Senoo K."/>
        </authorList>
    </citation>
    <scope>NUCLEOTIDE SEQUENCE [LARGE SCALE GENOMIC DNA]</scope>
    <source>
        <strain evidence="7">W79</strain>
    </source>
</reference>
<sequence length="263" mass="28164">MAATPSRLPSRLRQAGKVLTSGILFTLLGVGGCLCSLVIPPVLAVLPGGREARRRRAARIIRLFFRCFVFGLEVSGILRVDVDGRPPGPEGVLILANHPSYLDIVVLIALLPDTVCVVKEAVWNSPIFGSLVRSAGFISNQGPEAVLEHCGQALEAGRNLVIFPEGGRTRAGQPPRFKRGAAHLALRTGAPILPVRIAVDPPLLAKGDRWYMVPAPTCRFGLQFGAPLLADPAPVAEHPRAARALTRLLESRFHEESHGSDAP</sequence>
<dbReference type="EMBL" id="AP027080">
    <property type="protein sequence ID" value="BDU71463.1"/>
    <property type="molecule type" value="Genomic_DNA"/>
</dbReference>
<dbReference type="InterPro" id="IPR002123">
    <property type="entry name" value="Plipid/glycerol_acylTrfase"/>
</dbReference>
<dbReference type="GO" id="GO:0003841">
    <property type="term" value="F:1-acylglycerol-3-phosphate O-acyltransferase activity"/>
    <property type="evidence" value="ECO:0007669"/>
    <property type="project" value="TreeGrafter"/>
</dbReference>
<dbReference type="SMART" id="SM00563">
    <property type="entry name" value="PlsC"/>
    <property type="match status" value="1"/>
</dbReference>
<dbReference type="SUPFAM" id="SSF69593">
    <property type="entry name" value="Glycerol-3-phosphate (1)-acyltransferase"/>
    <property type="match status" value="1"/>
</dbReference>
<evidence type="ECO:0000256" key="1">
    <source>
        <dbReference type="ARBA" id="ARBA00005189"/>
    </source>
</evidence>
<dbReference type="PANTHER" id="PTHR10434">
    <property type="entry name" value="1-ACYL-SN-GLYCEROL-3-PHOSPHATE ACYLTRANSFERASE"/>
    <property type="match status" value="1"/>
</dbReference>
<name>A0AA48H3Z0_9BACT</name>
<evidence type="ECO:0000256" key="4">
    <source>
        <dbReference type="SAM" id="Phobius"/>
    </source>
</evidence>
<evidence type="ECO:0000259" key="5">
    <source>
        <dbReference type="SMART" id="SM00563"/>
    </source>
</evidence>
<keyword evidence="4" id="KW-1133">Transmembrane helix</keyword>
<dbReference type="KEGG" id="msil:METEAL_06370"/>
<dbReference type="Proteomes" id="UP001238179">
    <property type="component" value="Chromosome"/>
</dbReference>
<evidence type="ECO:0000256" key="2">
    <source>
        <dbReference type="ARBA" id="ARBA00022679"/>
    </source>
</evidence>
<keyword evidence="7" id="KW-1185">Reference proteome</keyword>
<evidence type="ECO:0000313" key="7">
    <source>
        <dbReference type="Proteomes" id="UP001238179"/>
    </source>
</evidence>
<dbReference type="CDD" id="cd07989">
    <property type="entry name" value="LPLAT_AGPAT-like"/>
    <property type="match status" value="1"/>
</dbReference>
<dbReference type="PROSITE" id="PS51257">
    <property type="entry name" value="PROKAR_LIPOPROTEIN"/>
    <property type="match status" value="1"/>
</dbReference>
<protein>
    <submittedName>
        <fullName evidence="6">Acyltransferase</fullName>
    </submittedName>
</protein>
<dbReference type="GO" id="GO:0006654">
    <property type="term" value="P:phosphatidic acid biosynthetic process"/>
    <property type="evidence" value="ECO:0007669"/>
    <property type="project" value="TreeGrafter"/>
</dbReference>
<dbReference type="AlphaFoldDB" id="A0AA48H3Z0"/>
<keyword evidence="3 6" id="KW-0012">Acyltransferase</keyword>
<evidence type="ECO:0000256" key="3">
    <source>
        <dbReference type="ARBA" id="ARBA00023315"/>
    </source>
</evidence>
<evidence type="ECO:0000313" key="6">
    <source>
        <dbReference type="EMBL" id="BDU71463.1"/>
    </source>
</evidence>
<dbReference type="Pfam" id="PF01553">
    <property type="entry name" value="Acyltransferase"/>
    <property type="match status" value="1"/>
</dbReference>